<comment type="similarity">
    <text evidence="1">Belongs to the TRAFAC class TrmE-Era-EngA-EngB-Septin-like GTPase superfamily. AIG1/Toc34/Toc159-like paraseptin GTPase family. IAN subfamily.</text>
</comment>
<evidence type="ECO:0000256" key="2">
    <source>
        <dbReference type="ARBA" id="ARBA00022741"/>
    </source>
</evidence>
<dbReference type="InterPro" id="IPR027417">
    <property type="entry name" value="P-loop_NTPase"/>
</dbReference>
<sequence>MVGEKAELRLVLLGRKQAGKTTVANIILGGRTAKGDKNSQTTEECVKRWVKVAKRQVTVVDTPGWEWYYTRNGTSNWVRWETLRSAAICPPGPHAVLLVVRACAAVTEDYLKNTQELLEVFGVGVWRYTMVLFTSQNKEQTASVEQSIQENKMGIQKLLEQCRNRYHILNTYGKGSGGKSHVQQVIEKVEEMVAMNDGQCFKLDQKQLALVHEMQLKSQKKKQRWMEGKKQSERLKSLISGDKFTPVEEGKKYITPQAVSHFPELRMVLLGEREAGKSSAGNTILRKLAFKTGQVTEDCASGYSLVAQRWLTVVDTPGWDSGPSEHTTERVQNEIQDSVSLLHPGPHAFLLVVAIDADVQVSAVRRPMEFLGEAVWRHTLVLFTNVDKLRNDVTIKDHIERSEQTLWLVKQCRNQYHVIDNTCQDNETQVIQLIKKVDALVAANCGEPFSSLLQNIIRGEDMSEKKGRHLTAELETIE</sequence>
<protein>
    <recommendedName>
        <fullName evidence="4">AIG1-type G domain-containing protein</fullName>
    </recommendedName>
</protein>
<dbReference type="InterPro" id="IPR045058">
    <property type="entry name" value="GIMA/IAN/Toc"/>
</dbReference>
<feature type="domain" description="AIG1-type G" evidence="4">
    <location>
        <begin position="5"/>
        <end position="210"/>
    </location>
</feature>
<evidence type="ECO:0000313" key="5">
    <source>
        <dbReference type="EMBL" id="KPP66634.1"/>
    </source>
</evidence>
<comment type="caution">
    <text evidence="5">The sequence shown here is derived from an EMBL/GenBank/DDBJ whole genome shotgun (WGS) entry which is preliminary data.</text>
</comment>
<dbReference type="AlphaFoldDB" id="A0A0P7UF60"/>
<dbReference type="Gene3D" id="3.40.50.300">
    <property type="entry name" value="P-loop containing nucleotide triphosphate hydrolases"/>
    <property type="match status" value="2"/>
</dbReference>
<dbReference type="Proteomes" id="UP000034805">
    <property type="component" value="Unassembled WGS sequence"/>
</dbReference>
<keyword evidence="3" id="KW-0342">GTP-binding</keyword>
<organism evidence="5 6">
    <name type="scientific">Scleropages formosus</name>
    <name type="common">Asian bonytongue</name>
    <name type="synonym">Osteoglossum formosum</name>
    <dbReference type="NCBI Taxonomy" id="113540"/>
    <lineage>
        <taxon>Eukaryota</taxon>
        <taxon>Metazoa</taxon>
        <taxon>Chordata</taxon>
        <taxon>Craniata</taxon>
        <taxon>Vertebrata</taxon>
        <taxon>Euteleostomi</taxon>
        <taxon>Actinopterygii</taxon>
        <taxon>Neopterygii</taxon>
        <taxon>Teleostei</taxon>
        <taxon>Osteoglossocephala</taxon>
        <taxon>Osteoglossomorpha</taxon>
        <taxon>Osteoglossiformes</taxon>
        <taxon>Osteoglossidae</taxon>
        <taxon>Scleropages</taxon>
    </lineage>
</organism>
<evidence type="ECO:0000256" key="1">
    <source>
        <dbReference type="ARBA" id="ARBA00008535"/>
    </source>
</evidence>
<dbReference type="PANTHER" id="PTHR10903:SF107">
    <property type="entry name" value="GTPASE IMAP FAMILY MEMBER 4-LIKE-RELATED"/>
    <property type="match status" value="1"/>
</dbReference>
<evidence type="ECO:0000259" key="4">
    <source>
        <dbReference type="PROSITE" id="PS51720"/>
    </source>
</evidence>
<reference evidence="5 6" key="1">
    <citation type="submission" date="2015-08" db="EMBL/GenBank/DDBJ databases">
        <title>The genome of the Asian arowana (Scleropages formosus).</title>
        <authorList>
            <person name="Tan M.H."/>
            <person name="Gan H.M."/>
            <person name="Croft L.J."/>
            <person name="Austin C.M."/>
        </authorList>
    </citation>
    <scope>NUCLEOTIDE SEQUENCE [LARGE SCALE GENOMIC DNA]</scope>
    <source>
        <strain evidence="5">Aro1</strain>
    </source>
</reference>
<dbReference type="SUPFAM" id="SSF52540">
    <property type="entry name" value="P-loop containing nucleoside triphosphate hydrolases"/>
    <property type="match status" value="2"/>
</dbReference>
<dbReference type="PROSITE" id="PS51720">
    <property type="entry name" value="G_AIG1"/>
    <property type="match status" value="2"/>
</dbReference>
<evidence type="ECO:0000313" key="6">
    <source>
        <dbReference type="Proteomes" id="UP000034805"/>
    </source>
</evidence>
<proteinExistence type="inferred from homology"/>
<dbReference type="InterPro" id="IPR006703">
    <property type="entry name" value="G_AIG1"/>
</dbReference>
<feature type="non-terminal residue" evidence="5">
    <location>
        <position position="478"/>
    </location>
</feature>
<gene>
    <name evidence="5" type="ORF">Z043_114847</name>
</gene>
<dbReference type="EMBL" id="JARO02005524">
    <property type="protein sequence ID" value="KPP66634.1"/>
    <property type="molecule type" value="Genomic_DNA"/>
</dbReference>
<dbReference type="GO" id="GO:0005525">
    <property type="term" value="F:GTP binding"/>
    <property type="evidence" value="ECO:0007669"/>
    <property type="project" value="UniProtKB-KW"/>
</dbReference>
<evidence type="ECO:0000256" key="3">
    <source>
        <dbReference type="ARBA" id="ARBA00023134"/>
    </source>
</evidence>
<keyword evidence="2" id="KW-0547">Nucleotide-binding</keyword>
<accession>A0A0P7UF60</accession>
<dbReference type="Pfam" id="PF04548">
    <property type="entry name" value="AIG1"/>
    <property type="match status" value="2"/>
</dbReference>
<feature type="domain" description="AIG1-type G" evidence="4">
    <location>
        <begin position="262"/>
        <end position="458"/>
    </location>
</feature>
<dbReference type="PANTHER" id="PTHR10903">
    <property type="entry name" value="GTPASE, IMAP FAMILY MEMBER-RELATED"/>
    <property type="match status" value="1"/>
</dbReference>
<name>A0A0P7UF60_SCLFO</name>